<feature type="compositionally biased region" description="Low complexity" evidence="1">
    <location>
        <begin position="786"/>
        <end position="813"/>
    </location>
</feature>
<feature type="region of interest" description="Disordered" evidence="1">
    <location>
        <begin position="591"/>
        <end position="652"/>
    </location>
</feature>
<organism evidence="2 3">
    <name type="scientific">Chlamydomonas incerta</name>
    <dbReference type="NCBI Taxonomy" id="51695"/>
    <lineage>
        <taxon>Eukaryota</taxon>
        <taxon>Viridiplantae</taxon>
        <taxon>Chlorophyta</taxon>
        <taxon>core chlorophytes</taxon>
        <taxon>Chlorophyceae</taxon>
        <taxon>CS clade</taxon>
        <taxon>Chlamydomonadales</taxon>
        <taxon>Chlamydomonadaceae</taxon>
        <taxon>Chlamydomonas</taxon>
    </lineage>
</organism>
<dbReference type="SUPFAM" id="SSF52402">
    <property type="entry name" value="Adenine nucleotide alpha hydrolases-like"/>
    <property type="match status" value="1"/>
</dbReference>
<feature type="region of interest" description="Disordered" evidence="1">
    <location>
        <begin position="448"/>
        <end position="556"/>
    </location>
</feature>
<feature type="compositionally biased region" description="Pro residues" evidence="1">
    <location>
        <begin position="814"/>
        <end position="832"/>
    </location>
</feature>
<name>A0A835WEQ6_CHLIN</name>
<dbReference type="OrthoDB" id="537258at2759"/>
<feature type="region of interest" description="Disordered" evidence="1">
    <location>
        <begin position="245"/>
        <end position="302"/>
    </location>
</feature>
<feature type="compositionally biased region" description="Gly residues" evidence="1">
    <location>
        <begin position="690"/>
        <end position="699"/>
    </location>
</feature>
<evidence type="ECO:0000313" key="3">
    <source>
        <dbReference type="Proteomes" id="UP000650467"/>
    </source>
</evidence>
<keyword evidence="3" id="KW-1185">Reference proteome</keyword>
<feature type="region of interest" description="Disordered" evidence="1">
    <location>
        <begin position="765"/>
        <end position="883"/>
    </location>
</feature>
<proteinExistence type="predicted"/>
<feature type="compositionally biased region" description="Low complexity" evidence="1">
    <location>
        <begin position="592"/>
        <end position="602"/>
    </location>
</feature>
<dbReference type="EMBL" id="JAEHOC010000001">
    <property type="protein sequence ID" value="KAG2445998.1"/>
    <property type="molecule type" value="Genomic_DNA"/>
</dbReference>
<gene>
    <name evidence="2" type="ORF">HXX76_000601</name>
</gene>
<dbReference type="Gene3D" id="3.40.50.12370">
    <property type="match status" value="1"/>
</dbReference>
<feature type="compositionally biased region" description="Gly residues" evidence="1">
    <location>
        <begin position="452"/>
        <end position="464"/>
    </location>
</feature>
<evidence type="ECO:0000313" key="2">
    <source>
        <dbReference type="EMBL" id="KAG2445998.1"/>
    </source>
</evidence>
<feature type="region of interest" description="Disordered" evidence="1">
    <location>
        <begin position="341"/>
        <end position="428"/>
    </location>
</feature>
<reference evidence="2" key="1">
    <citation type="journal article" date="2020" name="bioRxiv">
        <title>Comparative genomics of Chlamydomonas.</title>
        <authorList>
            <person name="Craig R.J."/>
            <person name="Hasan A.R."/>
            <person name="Ness R.W."/>
            <person name="Keightley P.D."/>
        </authorList>
    </citation>
    <scope>NUCLEOTIDE SEQUENCE</scope>
    <source>
        <strain evidence="2">SAG 7.73</strain>
    </source>
</reference>
<comment type="caution">
    <text evidence="2">The sequence shown here is derived from an EMBL/GenBank/DDBJ whole genome shotgun (WGS) entry which is preliminary data.</text>
</comment>
<evidence type="ECO:0000256" key="1">
    <source>
        <dbReference type="SAM" id="MobiDB-lite"/>
    </source>
</evidence>
<dbReference type="Proteomes" id="UP000650467">
    <property type="component" value="Unassembled WGS sequence"/>
</dbReference>
<protein>
    <submittedName>
        <fullName evidence="2">Uncharacterized protein</fullName>
    </submittedName>
</protein>
<feature type="compositionally biased region" description="Pro residues" evidence="1">
    <location>
        <begin position="775"/>
        <end position="785"/>
    </location>
</feature>
<accession>A0A835WEQ6</accession>
<feature type="compositionally biased region" description="Gly residues" evidence="1">
    <location>
        <begin position="496"/>
        <end position="506"/>
    </location>
</feature>
<feature type="region of interest" description="Disordered" evidence="1">
    <location>
        <begin position="688"/>
        <end position="752"/>
    </location>
</feature>
<sequence length="1668" mass="170126">MKIVLDIQDDEAKRREAAVKATQDRNAAVAEALVLHTDARAVERRISDGATSMAESSLVALVLGATSATGMSAYSAAASAAGAAAGSGKEFSLLTKDDPELRRKMAEQRKRMMEYAKGVNVAKGAPPPKPLNLPEIRSKVAANWKDKNDNSNSDDEGDLSPEAREAKLAAAAPPPAEWRVRLHQARRRTILVVAAISKWQLAMALRPGPKRLPRVSSFSYYIPKVLGDEAPRFIEEAKAVAKIQADAAARHEREQQRQRAPQQQELGQERESLGGLGGVGSGSTSTSPMPRPPPRRGMSDSGAANSAVVAAATAAVNAAAAAGGGGALTGVPQLALGGRSRELRKSNSGKSISSLPDLPGHQSDAEGGGARRGSRNNTPTLPAIGSRPSLTDGELPPPNVPTAPRLPRSMLDRANESTRTGRRQSDSAVAAAMLPAGIAAAAAAGAAVLTNGSGGGPGGPGGSGAAAIADRRGVRGQLRPRASDNGVSRLRQRDGAGTGSEGGAGGSPFIANLAASGGSGSGYPMHRRSDAGTGSGGGLTTMGSAPSDGSFLPPIERGDKAVAAAAAAANGVGGKPVTLAQARRLALLSEAGNSSGGSDDSGVSARANMSPSRLGPLKISTGGTATPTNGRAAHSRSPEKMAVGSPSVANGPVAGSSILDGVRQSRDTTALLNREFKEALAVAAAAAVAGGPGGPGAAGAAGASPLNSPGYRGRSLDSGSMERSDSAGGGGVAAALSSPRTSGLPPSEGASMSGAIATAQAAPGAGAAGALGSGPAPPSGRPSPPLTVVTTSSTDVGPASLSPSSAAAGAAAPLPVPVPPPGPPPSNPPPARPSHLLSAGAVAPTPSGASRPTPPPGGPSSLARNSSMNRNAPPAPPPGVDAEGAARLSKAQQLMGMYANRVNAQWAEGQQWAPPTVLPSSEQEMFCSSDAWVPYKVNALRLLKQGGIAVHIDACADAVPLADGSALDVWTSCPWQLVQALRPGSLPMSERLEGVPLGARVLQQLVLAVEALAGKEAVGRLQVILAINDDQRNAVVADIIRSRSYGLKPENLILTAQRKRCGYRYDREAQAFLEDPASPAAVLGSGYSLCQLAWLGDAFYVSREGELSMLMGKTLLERFAAGDKDQGKVEWLVWRRARDLSLLTPEGILDLPQLAYSLYAADAHSGNMVTQAAPASSLTIPRAYDSTLLALKNPPPPAPGNKASAPAAASAAGAAGVAAAAAASQQRISAAAAGAGIQGGGGAAGVIDLRAAELSSPVMVEALTAVRKRCGHDGWVGLQRYLLHVPTLHNMLNSLGIFRPKLTMSGDVARLSLDAADITADPRLGCVAVQNRTSPAILTCPNEVDDLIPLLLAQDRSAAFRDIVAANLAAGAGGEGGGAGATVVASPQLMCANTAKPGQRILVYVAANDVTQLAVNLVLLMARPGRDVVHLVTVVHNSLQQAAGQQLALRFLKQLSNAMIETHVEVLVKGISGLLEVMEGAASKLAPNLVVMASAALTMSNLNTASVMGSVTLSVLKRLSLPVAVVTSNSKHLVLTQRRTALRTMAVVESTARPTLAFLCAHCMEPMRGDKLVLAAHHPTRQMTTQQQQTQRRLLENFADIASSHRFHSAYRMQLDGPLEKAVAAAVEEEPVHLVGLQVPAGTKGVPGHVLGLIRACRGGVLVYRDTM</sequence>
<feature type="compositionally biased region" description="Basic and acidic residues" evidence="1">
    <location>
        <begin position="248"/>
        <end position="257"/>
    </location>
</feature>